<accession>C5J6Q1</accession>
<dbReference type="GO" id="GO:0008379">
    <property type="term" value="F:thioredoxin peroxidase activity"/>
    <property type="evidence" value="ECO:0007669"/>
    <property type="project" value="InterPro"/>
</dbReference>
<keyword evidence="1 5" id="KW-0560">Oxidoreductase</keyword>
<keyword evidence="6" id="KW-1185">Reference proteome</keyword>
<dbReference type="Proteomes" id="UP000001491">
    <property type="component" value="Chromosome"/>
</dbReference>
<dbReference type="Gene3D" id="3.40.30.10">
    <property type="entry name" value="Glutaredoxin"/>
    <property type="match status" value="1"/>
</dbReference>
<proteinExistence type="predicted"/>
<dbReference type="CDD" id="cd03014">
    <property type="entry name" value="PRX_Atyp2cys"/>
    <property type="match status" value="1"/>
</dbReference>
<sequence length="160" mass="18507">MTTKFANKEYKLTTPLIQKGQILNFEVTNTKFETIKLNKFSKKTVISVFPSINTSVCDEQTIMINTIAKKYPNVDFISISLDLPTAIAQWLNINHSENITMYSDYKYRDFGQKTGFLIDEIFLLNRGFIIVDHDGKVIVVEANTNVHDQINFEKLEQYLQ</sequence>
<name>C5J6Q1_MESCH</name>
<dbReference type="InterPro" id="IPR013766">
    <property type="entry name" value="Thioredoxin_domain"/>
</dbReference>
<gene>
    <name evidence="5" type="primary">tpx</name>
    <name evidence="5" type="ordered locus">MCJ_004590</name>
</gene>
<dbReference type="eggNOG" id="COG2077">
    <property type="taxonomic scope" value="Bacteria"/>
</dbReference>
<keyword evidence="1 5" id="KW-0575">Peroxidase</keyword>
<dbReference type="HOGENOM" id="CLU_042529_12_0_14"/>
<evidence type="ECO:0000313" key="6">
    <source>
        <dbReference type="Proteomes" id="UP000001491"/>
    </source>
</evidence>
<dbReference type="SUPFAM" id="SSF52833">
    <property type="entry name" value="Thioredoxin-like"/>
    <property type="match status" value="1"/>
</dbReference>
<dbReference type="PANTHER" id="PTHR43110:SF1">
    <property type="entry name" value="THIOL PEROXIDASE"/>
    <property type="match status" value="1"/>
</dbReference>
<feature type="domain" description="Thioredoxin" evidence="4">
    <location>
        <begin position="16"/>
        <end position="160"/>
    </location>
</feature>
<dbReference type="Pfam" id="PF00578">
    <property type="entry name" value="AhpC-TSA"/>
    <property type="match status" value="1"/>
</dbReference>
<dbReference type="InterPro" id="IPR036249">
    <property type="entry name" value="Thioredoxin-like_sf"/>
</dbReference>
<dbReference type="AlphaFoldDB" id="C5J6Q1"/>
<protein>
    <submittedName>
        <fullName evidence="5">Thiol peroxidase</fullName>
    </submittedName>
</protein>
<dbReference type="PROSITE" id="PS51352">
    <property type="entry name" value="THIOREDOXIN_2"/>
    <property type="match status" value="1"/>
</dbReference>
<evidence type="ECO:0000259" key="4">
    <source>
        <dbReference type="PROSITE" id="PS51352"/>
    </source>
</evidence>
<keyword evidence="2" id="KW-0049">Antioxidant</keyword>
<evidence type="ECO:0000256" key="1">
    <source>
        <dbReference type="ARBA" id="ARBA00022559"/>
    </source>
</evidence>
<dbReference type="PANTHER" id="PTHR43110">
    <property type="entry name" value="THIOL PEROXIDASE"/>
    <property type="match status" value="1"/>
</dbReference>
<dbReference type="InterPro" id="IPR000866">
    <property type="entry name" value="AhpC/TSA"/>
</dbReference>
<dbReference type="KEGG" id="mco:MCJ_004590"/>
<keyword evidence="3" id="KW-0676">Redox-active center</keyword>
<evidence type="ECO:0000256" key="2">
    <source>
        <dbReference type="ARBA" id="ARBA00022862"/>
    </source>
</evidence>
<organism evidence="5 6">
    <name type="scientific">Mesomycoplasma conjunctivae (strain ATCC 25834 / NCTC 10147 / HRC/581)</name>
    <name type="common">Mycoplasma conjunctivae</name>
    <dbReference type="NCBI Taxonomy" id="572263"/>
    <lineage>
        <taxon>Bacteria</taxon>
        <taxon>Bacillati</taxon>
        <taxon>Mycoplasmatota</taxon>
        <taxon>Mycoplasmoidales</taxon>
        <taxon>Metamycoplasmataceae</taxon>
        <taxon>Mesomycoplasma</taxon>
    </lineage>
</organism>
<dbReference type="InterPro" id="IPR050455">
    <property type="entry name" value="Tpx_Peroxidase_subfamily"/>
</dbReference>
<evidence type="ECO:0000256" key="3">
    <source>
        <dbReference type="ARBA" id="ARBA00023284"/>
    </source>
</evidence>
<reference evidence="6" key="1">
    <citation type="journal article" date="2009" name="BMC Bioinformatics">
        <title>The Mycoplasma conjunctivae genome sequencing, annotation and analysis.</title>
        <authorList>
            <person name="Calderon-Copete S.P."/>
            <person name="Wigger G."/>
            <person name="Wunderlin C."/>
            <person name="Schmidheini T."/>
            <person name="Frey J."/>
            <person name="Quail M.A."/>
            <person name="Falquet L."/>
        </authorList>
    </citation>
    <scope>NUCLEOTIDE SEQUENCE [LARGE SCALE GENOMIC DNA]</scope>
    <source>
        <strain evidence="6">ATCC 25834 / NCTC 10147 / HRC/581</strain>
    </source>
</reference>
<evidence type="ECO:0000313" key="5">
    <source>
        <dbReference type="EMBL" id="CAT05161.1"/>
    </source>
</evidence>
<dbReference type="EMBL" id="FM864216">
    <property type="protein sequence ID" value="CAT05161.1"/>
    <property type="molecule type" value="Genomic_DNA"/>
</dbReference>
<dbReference type="InterPro" id="IPR002065">
    <property type="entry name" value="TPX"/>
</dbReference>